<dbReference type="EMBL" id="BJND01000067">
    <property type="protein sequence ID" value="GEC09257.1"/>
    <property type="molecule type" value="Genomic_DNA"/>
</dbReference>
<feature type="compositionally biased region" description="Basic residues" evidence="1">
    <location>
        <begin position="1"/>
        <end position="10"/>
    </location>
</feature>
<evidence type="ECO:0000313" key="2">
    <source>
        <dbReference type="EMBL" id="GEC09257.1"/>
    </source>
</evidence>
<feature type="region of interest" description="Disordered" evidence="1">
    <location>
        <begin position="1"/>
        <end position="23"/>
    </location>
</feature>
<dbReference type="Gene3D" id="3.90.1570.10">
    <property type="entry name" value="tt1808, chain A"/>
    <property type="match status" value="1"/>
</dbReference>
<accession>A0A4Y3VQX2</accession>
<evidence type="ECO:0000256" key="1">
    <source>
        <dbReference type="SAM" id="MobiDB-lite"/>
    </source>
</evidence>
<dbReference type="InterPro" id="IPR012296">
    <property type="entry name" value="Nuclease_put_TT1808"/>
</dbReference>
<sequence>MIARRRRHDRSRASEAHQRKGWIPDVLIAPEDLEPHCDDEELGVAASVLSLIVEVVSPGKRNQDRDRIRKRREYTASPTAPRSRSPKAPPRGS</sequence>
<dbReference type="Proteomes" id="UP000317881">
    <property type="component" value="Unassembled WGS sequence"/>
</dbReference>
<protein>
    <submittedName>
        <fullName evidence="2">Uncharacterized protein</fullName>
    </submittedName>
</protein>
<keyword evidence="3" id="KW-1185">Reference proteome</keyword>
<evidence type="ECO:0000313" key="3">
    <source>
        <dbReference type="Proteomes" id="UP000317881"/>
    </source>
</evidence>
<proteinExistence type="predicted"/>
<comment type="caution">
    <text evidence="2">The sequence shown here is derived from an EMBL/GenBank/DDBJ whole genome shotgun (WGS) entry which is preliminary data.</text>
</comment>
<dbReference type="AlphaFoldDB" id="A0A4Y3VQX2"/>
<feature type="region of interest" description="Disordered" evidence="1">
    <location>
        <begin position="57"/>
        <end position="93"/>
    </location>
</feature>
<reference evidence="2 3" key="1">
    <citation type="submission" date="2019-06" db="EMBL/GenBank/DDBJ databases">
        <title>Whole genome shotgun sequence of Streptomyces spinoverrucosus NBRC 14228.</title>
        <authorList>
            <person name="Hosoyama A."/>
            <person name="Uohara A."/>
            <person name="Ohji S."/>
            <person name="Ichikawa N."/>
        </authorList>
    </citation>
    <scope>NUCLEOTIDE SEQUENCE [LARGE SCALE GENOMIC DNA]</scope>
    <source>
        <strain evidence="2 3">NBRC 14228</strain>
    </source>
</reference>
<organism evidence="2 3">
    <name type="scientific">Streptomyces spinoverrucosus</name>
    <dbReference type="NCBI Taxonomy" id="284043"/>
    <lineage>
        <taxon>Bacteria</taxon>
        <taxon>Bacillati</taxon>
        <taxon>Actinomycetota</taxon>
        <taxon>Actinomycetes</taxon>
        <taxon>Kitasatosporales</taxon>
        <taxon>Streptomycetaceae</taxon>
        <taxon>Streptomyces</taxon>
    </lineage>
</organism>
<name>A0A4Y3VQX2_9ACTN</name>
<gene>
    <name evidence="2" type="ORF">SSP24_69120</name>
</gene>